<sequence>MNNSTTIPTGVPQNFEVHETFFSMTDGRGVITDGNAVFARVSGYPLERMVGENHNLIRHPLMPRAVFHLMWATLRQRHTFMGYVLNLAANANHYWVFAVITPIDDGYLSVRIKPSEGRLEQIEALYADVLAQENAWIAEGVSQGAAAERGVHHLLRQLEQAGWADYRAFSHEALLGEIKHRDSQVSARGLRLFNEVMANSAPPELQHLHAQARHTHARLNGLFGELDRFLNGSLAVVERTQAIAQIGNSFQLSALNAHLAAHPLGASGVVIGTVAGFLGETARQMSRNMDTLSEHIADASGAVSDVASCICVARIQIEMVLSFLGEIGEEAESRQHGSAAEARVRSLQKACGRAAQAAAESVGVMVARLPLLQADREQLQKDIIALQSAQVSGLTEAARLGVAEQLGSMFSEMRQQMEQTKAELEHLGEGIHDLVVMTRSMPEVVKTLLASLADGQLKAEGGKTAPSRVVESVRP</sequence>
<keyword evidence="2" id="KW-1185">Reference proteome</keyword>
<evidence type="ECO:0000313" key="1">
    <source>
        <dbReference type="EMBL" id="WRQ86314.1"/>
    </source>
</evidence>
<dbReference type="Gene3D" id="3.30.450.20">
    <property type="entry name" value="PAS domain"/>
    <property type="match status" value="1"/>
</dbReference>
<dbReference type="InterPro" id="IPR035965">
    <property type="entry name" value="PAS-like_dom_sf"/>
</dbReference>
<organism evidence="1 2">
    <name type="scientific">Actomonas aquatica</name>
    <dbReference type="NCBI Taxonomy" id="2866162"/>
    <lineage>
        <taxon>Bacteria</taxon>
        <taxon>Pseudomonadati</taxon>
        <taxon>Verrucomicrobiota</taxon>
        <taxon>Opitutia</taxon>
        <taxon>Opitutales</taxon>
        <taxon>Opitutaceae</taxon>
        <taxon>Actomonas</taxon>
    </lineage>
</organism>
<proteinExistence type="predicted"/>
<name>A0ABZ1C423_9BACT</name>
<dbReference type="Proteomes" id="UP000738431">
    <property type="component" value="Chromosome"/>
</dbReference>
<gene>
    <name evidence="1" type="ORF">K1X11_015975</name>
</gene>
<protein>
    <submittedName>
        <fullName evidence="1">PAS domain-containing protein</fullName>
    </submittedName>
</protein>
<dbReference type="EMBL" id="CP139781">
    <property type="protein sequence ID" value="WRQ86314.1"/>
    <property type="molecule type" value="Genomic_DNA"/>
</dbReference>
<reference evidence="1 2" key="2">
    <citation type="submission" date="2023-12" db="EMBL/GenBank/DDBJ databases">
        <title>Description of an unclassified Opitutus bacterium of Verrucomicrobiota.</title>
        <authorList>
            <person name="Zhang D.-F."/>
        </authorList>
    </citation>
    <scope>NUCLEOTIDE SEQUENCE [LARGE SCALE GENOMIC DNA]</scope>
    <source>
        <strain evidence="1 2">WL0086</strain>
    </source>
</reference>
<dbReference type="RefSeq" id="WP_221031243.1">
    <property type="nucleotide sequence ID" value="NZ_CP139781.1"/>
</dbReference>
<reference evidence="1 2" key="1">
    <citation type="submission" date="2021-08" db="EMBL/GenBank/DDBJ databases">
        <authorList>
            <person name="Zhang D."/>
            <person name="Zhang A."/>
            <person name="Wang L."/>
        </authorList>
    </citation>
    <scope>NUCLEOTIDE SEQUENCE [LARGE SCALE GENOMIC DNA]</scope>
    <source>
        <strain evidence="1 2">WL0086</strain>
    </source>
</reference>
<accession>A0ABZ1C423</accession>
<dbReference type="SUPFAM" id="SSF55785">
    <property type="entry name" value="PYP-like sensor domain (PAS domain)"/>
    <property type="match status" value="1"/>
</dbReference>
<evidence type="ECO:0000313" key="2">
    <source>
        <dbReference type="Proteomes" id="UP000738431"/>
    </source>
</evidence>